<dbReference type="EMBL" id="CAJVPU010007087">
    <property type="protein sequence ID" value="CAG8568609.1"/>
    <property type="molecule type" value="Genomic_DNA"/>
</dbReference>
<name>A0ACA9M564_9GLOM</name>
<sequence length="865" mass="99402">MNTYNIPDFPPPAYNQNSTDDDRILTTSENFEYSAKIDNNSDNLIYSEEITIHRKTKSIERVNSQKQLVRGDSVKKLKQLDKLESTNVYGSKQSATAYDDIVSMYSENFAPHKTVSARRLDAVTRVNSQRKLVRGDSDRKLRQLDKPGPVKDYDSENITLHRYGSTKKIDAISRVNSQRKLVRGDSIRKLQQFDNLDSENDYNSSVVERQPTTDYVLNSEEVILHRNASASYLEAVTRVNSQRKLERGYSTRKLQQLDIYDPENDYDSSFTTDPNDILNSEEIILNRIASIRKLEAVTRANSQRKLANIDSVNELQLSGQNRPLSVYDSNVTARQQSIIYEQFQSWLINDGAKKLFFGVWIFLHILVFFMAFLNYLFNDDLENARQTFGLTYVIARSSALVLHIDVAMILFPVCRNLITLLRATPLNGIIPFDNHLEFHQIIGWSILFFTIVHVVSHWINFYELSKASNGGIGMWFQLNFASGPGATGYVMLICLIIMVVTAMESKRRRHFNRFWYLHHLFIPFFGAWSFHGAFCMIKPDRPPYCNDIAVFWKYWIASGVIYIGERILREIRARQKTFISKVIMHPSRVVEVQIKKENIVTKAGQYIFLCCPEVSPWEWHPFTLTSAPEEDYISVHIRVVGDFTEALAKKLGCDFEEENFSKKNRDCIKSQIEGIDISALKKNLPRIMVDGPFGSASEDVFKFEIAVLVGAGIGVTPFASVLKSIKSTTQQNLPCFEKHISFGFAVTSLEWFHSLLLAIEEQDIKQFIEIRTYLTGRLRDSEVRNIYTNDGGLKDTVTGLRSPTHYGRPVWDKIFSEMRDQYPATDIGVFFCGPKPIGKQLQEKCNLWSQGFEDGTRFFYGKENF</sequence>
<protein>
    <submittedName>
        <fullName evidence="1">3572_t:CDS:1</fullName>
    </submittedName>
</protein>
<organism evidence="1 2">
    <name type="scientific">Dentiscutata heterogama</name>
    <dbReference type="NCBI Taxonomy" id="1316150"/>
    <lineage>
        <taxon>Eukaryota</taxon>
        <taxon>Fungi</taxon>
        <taxon>Fungi incertae sedis</taxon>
        <taxon>Mucoromycota</taxon>
        <taxon>Glomeromycotina</taxon>
        <taxon>Glomeromycetes</taxon>
        <taxon>Diversisporales</taxon>
        <taxon>Gigasporaceae</taxon>
        <taxon>Dentiscutata</taxon>
    </lineage>
</organism>
<evidence type="ECO:0000313" key="1">
    <source>
        <dbReference type="EMBL" id="CAG8568609.1"/>
    </source>
</evidence>
<dbReference type="Proteomes" id="UP000789702">
    <property type="component" value="Unassembled WGS sequence"/>
</dbReference>
<gene>
    <name evidence="1" type="ORF">DHETER_LOCUS5962</name>
</gene>
<evidence type="ECO:0000313" key="2">
    <source>
        <dbReference type="Proteomes" id="UP000789702"/>
    </source>
</evidence>
<comment type="caution">
    <text evidence="1">The sequence shown here is derived from an EMBL/GenBank/DDBJ whole genome shotgun (WGS) entry which is preliminary data.</text>
</comment>
<reference evidence="1" key="1">
    <citation type="submission" date="2021-06" db="EMBL/GenBank/DDBJ databases">
        <authorList>
            <person name="Kallberg Y."/>
            <person name="Tangrot J."/>
            <person name="Rosling A."/>
        </authorList>
    </citation>
    <scope>NUCLEOTIDE SEQUENCE</scope>
    <source>
        <strain evidence="1">IL203A</strain>
    </source>
</reference>
<keyword evidence="2" id="KW-1185">Reference proteome</keyword>
<proteinExistence type="predicted"/>
<accession>A0ACA9M564</accession>